<feature type="compositionally biased region" description="Low complexity" evidence="2">
    <location>
        <begin position="535"/>
        <end position="547"/>
    </location>
</feature>
<feature type="region of interest" description="Disordered" evidence="2">
    <location>
        <begin position="754"/>
        <end position="773"/>
    </location>
</feature>
<feature type="coiled-coil region" evidence="1">
    <location>
        <begin position="893"/>
        <end position="920"/>
    </location>
</feature>
<keyword evidence="4" id="KW-1185">Reference proteome</keyword>
<organism evidence="3 4">
    <name type="scientific">Pelagimonas phthalicica</name>
    <dbReference type="NCBI Taxonomy" id="1037362"/>
    <lineage>
        <taxon>Bacteria</taxon>
        <taxon>Pseudomonadati</taxon>
        <taxon>Pseudomonadota</taxon>
        <taxon>Alphaproteobacteria</taxon>
        <taxon>Rhodobacterales</taxon>
        <taxon>Roseobacteraceae</taxon>
        <taxon>Pelagimonas</taxon>
    </lineage>
</organism>
<evidence type="ECO:0000313" key="4">
    <source>
        <dbReference type="Proteomes" id="UP000225972"/>
    </source>
</evidence>
<dbReference type="RefSeq" id="WP_099249592.1">
    <property type="nucleotide sequence ID" value="NZ_FXXP01000005.1"/>
</dbReference>
<dbReference type="AlphaFoldDB" id="A0A238JIH0"/>
<name>A0A238JIH0_9RHOB</name>
<dbReference type="OrthoDB" id="8563833at2"/>
<evidence type="ECO:0000313" key="3">
    <source>
        <dbReference type="EMBL" id="SMX30478.1"/>
    </source>
</evidence>
<feature type="region of interest" description="Disordered" evidence="2">
    <location>
        <begin position="232"/>
        <end position="268"/>
    </location>
</feature>
<feature type="compositionally biased region" description="Basic and acidic residues" evidence="2">
    <location>
        <begin position="243"/>
        <end position="257"/>
    </location>
</feature>
<keyword evidence="1" id="KW-0175">Coiled coil</keyword>
<protein>
    <submittedName>
        <fullName evidence="3">Uncharacterized protein</fullName>
    </submittedName>
</protein>
<evidence type="ECO:0000256" key="2">
    <source>
        <dbReference type="SAM" id="MobiDB-lite"/>
    </source>
</evidence>
<gene>
    <name evidence="3" type="ORF">TRP8649_04622</name>
</gene>
<sequence>MPQFLFGFSTTRNPSAIAPATLNQFHIQLSENDRAQTRIWSGAHANFDSISLASRSAVRSGNLTPPGLAALKNTHAELLEFYRQLHSEQNRASFLALADWLNANALSPLSQSERAALWDGLAMHLWATHWREAVDTILAIMVADKALNFWRVATAGDGTLSLDQESDLRRILQARVVLPLNQRRAVDDPEGDSLSPGQFRLLDNAQTSIVTNSRIDRLEDARSQIEDALSLAEENLVQTPPPESREPRRPDLPFRSDDDPDLTTPRRRKTLSLIERRKLLITDIHDRLSDAPTREVFDQFRTGTDEPEDTLDKIEDEIATLTDTAPPRILYVSHSAFAAFGAQFTIEERLPAGAILIALRPASGGGHHVYLTRFRDSSLAPLDVIAGTLSARQDRQTITAAPLADATQGFETFRLSTTPISEPFVDIDLTLQSAALGATPHTLDRFRLFPDQPFSAIETLSEIVDTDDDPEPPIHGVTRLGLIDYRRVEQELSCYVTGEISHVENILASAFKERVSRSLSMIESEQEVTQERASEYQSETETSETLQMQTEASEVLRNEMETQFEVGASVTTGFGNSNKFSADTGFSFNTVSAGEQSTSEAIEIAKSVTRSVQSKLMQKATSRRRSLSRREFEDITKNGFDNRNNPEHVVGVYRRLDMIYSHRLVNLGQKEVIELNIPEPARAFIFALNAEVEEDDKVKSRKPPRPKSIGLHDASSVTGATWRDFASKYEIELPPPPPRKIVLSRSFAESVTVIQEPPDPDTSAGPSQRPGFGKSYNEIVVPDGYVAKRARALMEYRGWAQVGDEINWPWIGVTIRGINAPFLDERSAESETPEVLRGGPLTFSGPLPNIQGTVPIAVAVSAVSAYALTVEVVCKRRRKTYRDWQVQAYTALMEAYRALKATYDEEVEEQEEDAARADLNPRFKRRHMEREIKRICIEMMTKPFPELKISANHYKQQDADSFPKLKQKPKLDRHAEVVRFFETAFDWGIMSYIFYPYFYGPKKDWSAKLSLEATRNQLFAAFLSSGMARVMLPVREGMQDAVNYFFATGEVWFGSGFALEAGDNHFVSIADELSANKTREEVVEAEWETRLPTNLTILQSASSALIEDGLPCRIDEHRIGRGASRLAPVLPTTDTPTG</sequence>
<evidence type="ECO:0000256" key="1">
    <source>
        <dbReference type="SAM" id="Coils"/>
    </source>
</evidence>
<proteinExistence type="predicted"/>
<feature type="region of interest" description="Disordered" evidence="2">
    <location>
        <begin position="527"/>
        <end position="547"/>
    </location>
</feature>
<dbReference type="Proteomes" id="UP000225972">
    <property type="component" value="Unassembled WGS sequence"/>
</dbReference>
<reference evidence="4" key="1">
    <citation type="submission" date="2017-05" db="EMBL/GenBank/DDBJ databases">
        <authorList>
            <person name="Rodrigo-Torres L."/>
            <person name="Arahal R. D."/>
            <person name="Lucena T."/>
        </authorList>
    </citation>
    <scope>NUCLEOTIDE SEQUENCE [LARGE SCALE GENOMIC DNA]</scope>
    <source>
        <strain evidence="4">CECT 8649</strain>
    </source>
</reference>
<accession>A0A238JIH0</accession>
<dbReference type="EMBL" id="FXXP01000005">
    <property type="protein sequence ID" value="SMX30478.1"/>
    <property type="molecule type" value="Genomic_DNA"/>
</dbReference>